<dbReference type="SUPFAM" id="SSF51735">
    <property type="entry name" value="NAD(P)-binding Rossmann-fold domains"/>
    <property type="match status" value="1"/>
</dbReference>
<dbReference type="InterPro" id="IPR036291">
    <property type="entry name" value="NAD(P)-bd_dom_sf"/>
</dbReference>
<comment type="caution">
    <text evidence="4">The sequence shown here is derived from an EMBL/GenBank/DDBJ whole genome shotgun (WGS) entry which is preliminary data.</text>
</comment>
<evidence type="ECO:0000313" key="5">
    <source>
        <dbReference type="Proteomes" id="UP000663844"/>
    </source>
</evidence>
<dbReference type="AlphaFoldDB" id="A0A820N7E3"/>
<dbReference type="PANTHER" id="PTHR44845">
    <property type="entry name" value="CARRIER DOMAIN-CONTAINING PROTEIN"/>
    <property type="match status" value="1"/>
</dbReference>
<keyword evidence="2" id="KW-0597">Phosphoprotein</keyword>
<reference evidence="4" key="1">
    <citation type="submission" date="2021-02" db="EMBL/GenBank/DDBJ databases">
        <authorList>
            <person name="Nowell W R."/>
        </authorList>
    </citation>
    <scope>NUCLEOTIDE SEQUENCE</scope>
</reference>
<protein>
    <recommendedName>
        <fullName evidence="3">Thioester reductase (TE) domain-containing protein</fullName>
    </recommendedName>
</protein>
<organism evidence="4 5">
    <name type="scientific">Adineta steineri</name>
    <dbReference type="NCBI Taxonomy" id="433720"/>
    <lineage>
        <taxon>Eukaryota</taxon>
        <taxon>Metazoa</taxon>
        <taxon>Spiralia</taxon>
        <taxon>Gnathifera</taxon>
        <taxon>Rotifera</taxon>
        <taxon>Eurotatoria</taxon>
        <taxon>Bdelloidea</taxon>
        <taxon>Adinetida</taxon>
        <taxon>Adinetidae</taxon>
        <taxon>Adineta</taxon>
    </lineage>
</organism>
<evidence type="ECO:0000313" key="4">
    <source>
        <dbReference type="EMBL" id="CAF4384758.1"/>
    </source>
</evidence>
<gene>
    <name evidence="4" type="ORF">OXD698_LOCUS50562</name>
</gene>
<name>A0A820N7E3_9BILA</name>
<proteinExistence type="predicted"/>
<feature type="non-terminal residue" evidence="4">
    <location>
        <position position="187"/>
    </location>
</feature>
<dbReference type="PANTHER" id="PTHR44845:SF6">
    <property type="entry name" value="BETA-ALANINE-ACTIVATING ENZYME"/>
    <property type="match status" value="1"/>
</dbReference>
<feature type="non-terminal residue" evidence="4">
    <location>
        <position position="1"/>
    </location>
</feature>
<feature type="domain" description="Thioester reductase (TE)" evidence="3">
    <location>
        <begin position="2"/>
        <end position="129"/>
    </location>
</feature>
<dbReference type="Pfam" id="PF07993">
    <property type="entry name" value="NAD_binding_4"/>
    <property type="match status" value="1"/>
</dbReference>
<evidence type="ECO:0000259" key="3">
    <source>
        <dbReference type="Pfam" id="PF07993"/>
    </source>
</evidence>
<evidence type="ECO:0000256" key="1">
    <source>
        <dbReference type="ARBA" id="ARBA00022450"/>
    </source>
</evidence>
<keyword evidence="1" id="KW-0596">Phosphopantetheine</keyword>
<dbReference type="Gene3D" id="3.40.50.720">
    <property type="entry name" value="NAD(P)-binding Rossmann-like Domain"/>
    <property type="match status" value="1"/>
</dbReference>
<dbReference type="Proteomes" id="UP000663844">
    <property type="component" value="Unassembled WGS sequence"/>
</dbReference>
<dbReference type="EMBL" id="CAJOAZ010024463">
    <property type="protein sequence ID" value="CAF4384758.1"/>
    <property type="molecule type" value="Genomic_DNA"/>
</dbReference>
<sequence>NGCGTREVIRLACHSPLCIPIQYISTMSVLSGRMTGEISIDNILSDNLKTGYAQSKWVAEKLIMNATRMSLLVVIYRLGSIGAHTETGACNLHDRNTLLISTIMKIGYYPATLVNMTLKELPVDYAVQDIISFDRIQSNDDKRIYHVTNENNGISFQKIIETIRNIGIQIESISYDEWRNKLLSVSK</sequence>
<dbReference type="InterPro" id="IPR013120">
    <property type="entry name" value="FAR_NAD-bd"/>
</dbReference>
<evidence type="ECO:0000256" key="2">
    <source>
        <dbReference type="ARBA" id="ARBA00022553"/>
    </source>
</evidence>
<accession>A0A820N7E3</accession>